<dbReference type="SUPFAM" id="SSF52540">
    <property type="entry name" value="P-loop containing nucleoside triphosphate hydrolases"/>
    <property type="match status" value="1"/>
</dbReference>
<dbReference type="AlphaFoldDB" id="A0A328U575"/>
<sequence length="179" mass="19416">MLGAYAMNAPFEPHAANTPFVLQIVGYKNSGKTTMLTALTKRLKQAGYAVGTAKHDAHDFTMDTPGTDTWKHQEAGADITAISSASRSAVISARPEPLAALLAHMRHVDIVLVEGFKQEPYPKLILLRSPEDQPLLALKNAVMTAAWPNAFAEPPLPAAPHFDLNDLDGIYNHLRSLLP</sequence>
<name>A0A328U575_9BACL</name>
<dbReference type="PANTHER" id="PTHR40072">
    <property type="entry name" value="MOLYBDOPTERIN-GUANINE DINUCLEOTIDE BIOSYNTHESIS ADAPTER PROTEIN-RELATED"/>
    <property type="match status" value="1"/>
</dbReference>
<dbReference type="GO" id="GO:0006777">
    <property type="term" value="P:Mo-molybdopterin cofactor biosynthetic process"/>
    <property type="evidence" value="ECO:0007669"/>
    <property type="project" value="InterPro"/>
</dbReference>
<dbReference type="NCBIfam" id="TIGR00176">
    <property type="entry name" value="mobB"/>
    <property type="match status" value="1"/>
</dbReference>
<dbReference type="GO" id="GO:0005525">
    <property type="term" value="F:GTP binding"/>
    <property type="evidence" value="ECO:0007669"/>
    <property type="project" value="InterPro"/>
</dbReference>
<dbReference type="OrthoDB" id="9786803at2"/>
<organism evidence="2 3">
    <name type="scientific">Paenibacillus montanisoli</name>
    <dbReference type="NCBI Taxonomy" id="2081970"/>
    <lineage>
        <taxon>Bacteria</taxon>
        <taxon>Bacillati</taxon>
        <taxon>Bacillota</taxon>
        <taxon>Bacilli</taxon>
        <taxon>Bacillales</taxon>
        <taxon>Paenibacillaceae</taxon>
        <taxon>Paenibacillus</taxon>
    </lineage>
</organism>
<dbReference type="Pfam" id="PF03205">
    <property type="entry name" value="MobB"/>
    <property type="match status" value="1"/>
</dbReference>
<dbReference type="Proteomes" id="UP000249260">
    <property type="component" value="Unassembled WGS sequence"/>
</dbReference>
<protein>
    <submittedName>
        <fullName evidence="2">Molybdopterin-guanine dinucleotide biosynthesis protein B</fullName>
    </submittedName>
</protein>
<reference evidence="2 3" key="1">
    <citation type="submission" date="2018-06" db="EMBL/GenBank/DDBJ databases">
        <title>Paenibacillus montanisoli sp. nov., isolated from mountain area soil.</title>
        <authorList>
            <person name="Wu M."/>
        </authorList>
    </citation>
    <scope>NUCLEOTIDE SEQUENCE [LARGE SCALE GENOMIC DNA]</scope>
    <source>
        <strain evidence="2 3">RA17</strain>
    </source>
</reference>
<dbReference type="InterPro" id="IPR004435">
    <property type="entry name" value="MobB_dom"/>
</dbReference>
<proteinExistence type="predicted"/>
<evidence type="ECO:0000313" key="3">
    <source>
        <dbReference type="Proteomes" id="UP000249260"/>
    </source>
</evidence>
<dbReference type="EMBL" id="QLUW01000001">
    <property type="protein sequence ID" value="RAP76963.1"/>
    <property type="molecule type" value="Genomic_DNA"/>
</dbReference>
<evidence type="ECO:0000259" key="1">
    <source>
        <dbReference type="Pfam" id="PF03205"/>
    </source>
</evidence>
<accession>A0A328U575</accession>
<gene>
    <name evidence="2" type="primary">mobB</name>
    <name evidence="2" type="ORF">DL346_00170</name>
</gene>
<dbReference type="CDD" id="cd03116">
    <property type="entry name" value="MobB"/>
    <property type="match status" value="1"/>
</dbReference>
<dbReference type="InterPro" id="IPR052539">
    <property type="entry name" value="MGD_biosynthesis_adapter"/>
</dbReference>
<comment type="caution">
    <text evidence="2">The sequence shown here is derived from an EMBL/GenBank/DDBJ whole genome shotgun (WGS) entry which is preliminary data.</text>
</comment>
<keyword evidence="3" id="KW-1185">Reference proteome</keyword>
<dbReference type="InterPro" id="IPR027417">
    <property type="entry name" value="P-loop_NTPase"/>
</dbReference>
<evidence type="ECO:0000313" key="2">
    <source>
        <dbReference type="EMBL" id="RAP76963.1"/>
    </source>
</evidence>
<dbReference type="Gene3D" id="3.40.50.300">
    <property type="entry name" value="P-loop containing nucleotide triphosphate hydrolases"/>
    <property type="match status" value="1"/>
</dbReference>
<dbReference type="PANTHER" id="PTHR40072:SF1">
    <property type="entry name" value="MOLYBDOPTERIN-GUANINE DINUCLEOTIDE BIOSYNTHESIS ADAPTER PROTEIN"/>
    <property type="match status" value="1"/>
</dbReference>
<feature type="domain" description="Molybdopterin-guanine dinucleotide biosynthesis protein B (MobB)" evidence="1">
    <location>
        <begin position="21"/>
        <end position="139"/>
    </location>
</feature>